<evidence type="ECO:0000313" key="2">
    <source>
        <dbReference type="Proteomes" id="UP000186112"/>
    </source>
</evidence>
<evidence type="ECO:0000313" key="1">
    <source>
        <dbReference type="EMBL" id="OLS01861.1"/>
    </source>
</evidence>
<reference evidence="1 2" key="1">
    <citation type="submission" date="2016-02" db="EMBL/GenBank/DDBJ databases">
        <title>Genome sequence of Tissierella creatinophila DSM 6911.</title>
        <authorList>
            <person name="Poehlein A."/>
            <person name="Daniel R."/>
        </authorList>
    </citation>
    <scope>NUCLEOTIDE SEQUENCE [LARGE SCALE GENOMIC DNA]</scope>
    <source>
        <strain evidence="1 2">DSM 6911</strain>
    </source>
</reference>
<dbReference type="OrthoDB" id="2062286at2"/>
<keyword evidence="2" id="KW-1185">Reference proteome</keyword>
<sequence>MDDANIDRIKIDDEVYLNIYNDKISINIKGTSKLAFVNYTDELLAIIKNARFRVPKTEKAIKEYEYPYSNEYKKTLHQIVIDYYFGEDFRRKLYEFDYIIEHLDNDGFNCEISNLYFLKKIKNTYKGWHFDKEVVKSIPIMALKMYHIIENETFQITIVFNQSFVNKTSGKVLDTIKLLYEYNYDIVLQDAEQILETVVNSNYINLSEWKKLYRYNDIEINYAPEIQLTEEEKQQGYGTIIYREGKAHILLGQDENSVGLMNSVPYKSNWELK</sequence>
<gene>
    <name evidence="1" type="ORF">TICRE_22380</name>
</gene>
<name>A0A1U7M3J1_TISCR</name>
<dbReference type="EMBL" id="LTDM01000059">
    <property type="protein sequence ID" value="OLS01861.1"/>
    <property type="molecule type" value="Genomic_DNA"/>
</dbReference>
<accession>A0A1U7M3J1</accession>
<proteinExistence type="predicted"/>
<comment type="caution">
    <text evidence="1">The sequence shown here is derived from an EMBL/GenBank/DDBJ whole genome shotgun (WGS) entry which is preliminary data.</text>
</comment>
<organism evidence="1 2">
    <name type="scientific">Tissierella creatinophila DSM 6911</name>
    <dbReference type="NCBI Taxonomy" id="1123403"/>
    <lineage>
        <taxon>Bacteria</taxon>
        <taxon>Bacillati</taxon>
        <taxon>Bacillota</taxon>
        <taxon>Tissierellia</taxon>
        <taxon>Tissierellales</taxon>
        <taxon>Tissierellaceae</taxon>
        <taxon>Tissierella</taxon>
    </lineage>
</organism>
<dbReference type="AlphaFoldDB" id="A0A1U7M3J1"/>
<dbReference type="RefSeq" id="WP_075728068.1">
    <property type="nucleotide sequence ID" value="NZ_LTDM01000059.1"/>
</dbReference>
<protein>
    <submittedName>
        <fullName evidence="1">Uncharacterized protein</fullName>
    </submittedName>
</protein>
<dbReference type="Proteomes" id="UP000186112">
    <property type="component" value="Unassembled WGS sequence"/>
</dbReference>